<dbReference type="PROSITE" id="PS50011">
    <property type="entry name" value="PROTEIN_KINASE_DOM"/>
    <property type="match status" value="1"/>
</dbReference>
<reference evidence="8 9" key="1">
    <citation type="submission" date="2013-05" db="EMBL/GenBank/DDBJ databases">
        <title>Genome assembly of Chondromyces apiculatus DSM 436.</title>
        <authorList>
            <person name="Sharma G."/>
            <person name="Khatri I."/>
            <person name="Kaur C."/>
            <person name="Mayilraj S."/>
            <person name="Subramanian S."/>
        </authorList>
    </citation>
    <scope>NUCLEOTIDE SEQUENCE [LARGE SCALE GENOMIC DNA]</scope>
    <source>
        <strain evidence="8 9">DSM 436</strain>
    </source>
</reference>
<feature type="domain" description="Protein kinase" evidence="7">
    <location>
        <begin position="1"/>
        <end position="255"/>
    </location>
</feature>
<dbReference type="PANTHER" id="PTHR43289:SF6">
    <property type="entry name" value="SERINE_THREONINE-PROTEIN KINASE NEKL-3"/>
    <property type="match status" value="1"/>
</dbReference>
<name>A0A017TIZ3_9BACT</name>
<dbReference type="Proteomes" id="UP000019678">
    <property type="component" value="Unassembled WGS sequence"/>
</dbReference>
<feature type="compositionally biased region" description="Gly residues" evidence="5">
    <location>
        <begin position="290"/>
        <end position="324"/>
    </location>
</feature>
<evidence type="ECO:0000313" key="9">
    <source>
        <dbReference type="Proteomes" id="UP000019678"/>
    </source>
</evidence>
<keyword evidence="6" id="KW-1133">Transmembrane helix</keyword>
<sequence>MGSLWVADHQMLGIRVAVKFMSPQVAAEPDLVARFQQEARAAARIRSPHVAQVFDHGVVDDGSLCIVMELLEGESLGRRLARVGTLPPEEVTKIVVQAARGLGKAHRVGVIHRDIKPDNLFLTDVDGELFVKLLDFGVAKQRSGDGDTGMTATGIMLGTPLYMSPEQFVSAKHVGPQADLWALGAVAYHALTGKLPFSGKSLGALAVAVNEGKFTPPSAVNAGLPQAIDVWMAKALQVDPARRFASAGEMADAFVEAVRGPGVGQAGGVAAGGAWAPQMAPGSGVQQVSHGGGALRASHGGGALQSSHGGGASHGSGASHGGGALPAVYESDEASDGGVTVQMVQGAGAPPAAQGPVAPAPLVAGAAAQASPAGTGGRSDGAIDGEVKAAIAAWKAAQGPGPTSAFMAGGTMPVAGAPPGGGAIAGGPGAGGPGAAFGQAMTPGLGSTTPLGGAAPGFGGTTPFAGAGPGSGGTLDLHGDRGAGGGTLKGFGATRAGESTLRTPLRVAAIAVGVALAIGGMVLAVSGLVADGADSGPEGAPSVMPPEAGAGPGSKGGPQGGEHAPSAGDTAPRAEDGASAEPRQGSTPPGSAAPGSAPPPAGSASAQPGKAPAEVPPRPGSRRKTREDDIGF</sequence>
<dbReference type="EMBL" id="ASRX01000003">
    <property type="protein sequence ID" value="EYF08556.1"/>
    <property type="molecule type" value="Genomic_DNA"/>
</dbReference>
<keyword evidence="2" id="KW-0547">Nucleotide-binding</keyword>
<accession>A0A017TIZ3</accession>
<feature type="transmembrane region" description="Helical" evidence="6">
    <location>
        <begin position="507"/>
        <end position="530"/>
    </location>
</feature>
<dbReference type="SUPFAM" id="SSF56112">
    <property type="entry name" value="Protein kinase-like (PK-like)"/>
    <property type="match status" value="1"/>
</dbReference>
<evidence type="ECO:0000256" key="6">
    <source>
        <dbReference type="SAM" id="Phobius"/>
    </source>
</evidence>
<dbReference type="PROSITE" id="PS00108">
    <property type="entry name" value="PROTEIN_KINASE_ST"/>
    <property type="match status" value="1"/>
</dbReference>
<evidence type="ECO:0000256" key="5">
    <source>
        <dbReference type="SAM" id="MobiDB-lite"/>
    </source>
</evidence>
<dbReference type="STRING" id="1192034.CAP_4086"/>
<keyword evidence="6" id="KW-0472">Membrane</keyword>
<dbReference type="PANTHER" id="PTHR43289">
    <property type="entry name" value="MITOGEN-ACTIVATED PROTEIN KINASE KINASE KINASE 20-RELATED"/>
    <property type="match status" value="1"/>
</dbReference>
<evidence type="ECO:0000256" key="4">
    <source>
        <dbReference type="ARBA" id="ARBA00022840"/>
    </source>
</evidence>
<keyword evidence="9" id="KW-1185">Reference proteome</keyword>
<feature type="region of interest" description="Disordered" evidence="5">
    <location>
        <begin position="281"/>
        <end position="332"/>
    </location>
</feature>
<protein>
    <recommendedName>
        <fullName evidence="7">Protein kinase domain-containing protein</fullName>
    </recommendedName>
</protein>
<dbReference type="Gene3D" id="1.10.510.10">
    <property type="entry name" value="Transferase(Phosphotransferase) domain 1"/>
    <property type="match status" value="1"/>
</dbReference>
<feature type="compositionally biased region" description="Gly residues" evidence="5">
    <location>
        <begin position="550"/>
        <end position="560"/>
    </location>
</feature>
<feature type="compositionally biased region" description="Low complexity" evidence="5">
    <location>
        <begin position="585"/>
        <end position="595"/>
    </location>
</feature>
<organism evidence="8 9">
    <name type="scientific">Chondromyces apiculatus DSM 436</name>
    <dbReference type="NCBI Taxonomy" id="1192034"/>
    <lineage>
        <taxon>Bacteria</taxon>
        <taxon>Pseudomonadati</taxon>
        <taxon>Myxococcota</taxon>
        <taxon>Polyangia</taxon>
        <taxon>Polyangiales</taxon>
        <taxon>Polyangiaceae</taxon>
        <taxon>Chondromyces</taxon>
    </lineage>
</organism>
<dbReference type="Gene3D" id="3.30.200.20">
    <property type="entry name" value="Phosphorylase Kinase, domain 1"/>
    <property type="match status" value="1"/>
</dbReference>
<dbReference type="eggNOG" id="COG0515">
    <property type="taxonomic scope" value="Bacteria"/>
</dbReference>
<dbReference type="AlphaFoldDB" id="A0A017TIZ3"/>
<dbReference type="InterPro" id="IPR000719">
    <property type="entry name" value="Prot_kinase_dom"/>
</dbReference>
<keyword evidence="4" id="KW-0067">ATP-binding</keyword>
<comment type="caution">
    <text evidence="8">The sequence shown here is derived from an EMBL/GenBank/DDBJ whole genome shotgun (WGS) entry which is preliminary data.</text>
</comment>
<feature type="region of interest" description="Disordered" evidence="5">
    <location>
        <begin position="534"/>
        <end position="632"/>
    </location>
</feature>
<feature type="compositionally biased region" description="Low complexity" evidence="5">
    <location>
        <begin position="602"/>
        <end position="613"/>
    </location>
</feature>
<evidence type="ECO:0000256" key="1">
    <source>
        <dbReference type="ARBA" id="ARBA00022679"/>
    </source>
</evidence>
<dbReference type="InterPro" id="IPR008271">
    <property type="entry name" value="Ser/Thr_kinase_AS"/>
</dbReference>
<gene>
    <name evidence="8" type="ORF">CAP_4086</name>
</gene>
<proteinExistence type="predicted"/>
<dbReference type="GO" id="GO:0004674">
    <property type="term" value="F:protein serine/threonine kinase activity"/>
    <property type="evidence" value="ECO:0007669"/>
    <property type="project" value="TreeGrafter"/>
</dbReference>
<dbReference type="InterPro" id="IPR011009">
    <property type="entry name" value="Kinase-like_dom_sf"/>
</dbReference>
<keyword evidence="3" id="KW-0418">Kinase</keyword>
<keyword evidence="1" id="KW-0808">Transferase</keyword>
<dbReference type="GO" id="GO:0005524">
    <property type="term" value="F:ATP binding"/>
    <property type="evidence" value="ECO:0007669"/>
    <property type="project" value="UniProtKB-KW"/>
</dbReference>
<dbReference type="SMART" id="SM00220">
    <property type="entry name" value="S_TKc"/>
    <property type="match status" value="1"/>
</dbReference>
<keyword evidence="6" id="KW-0812">Transmembrane</keyword>
<dbReference type="CDD" id="cd14014">
    <property type="entry name" value="STKc_PknB_like"/>
    <property type="match status" value="1"/>
</dbReference>
<evidence type="ECO:0000259" key="7">
    <source>
        <dbReference type="PROSITE" id="PS50011"/>
    </source>
</evidence>
<evidence type="ECO:0000256" key="2">
    <source>
        <dbReference type="ARBA" id="ARBA00022741"/>
    </source>
</evidence>
<evidence type="ECO:0000313" key="8">
    <source>
        <dbReference type="EMBL" id="EYF08556.1"/>
    </source>
</evidence>
<dbReference type="Pfam" id="PF00069">
    <property type="entry name" value="Pkinase"/>
    <property type="match status" value="1"/>
</dbReference>
<evidence type="ECO:0000256" key="3">
    <source>
        <dbReference type="ARBA" id="ARBA00022777"/>
    </source>
</evidence>